<dbReference type="InterPro" id="IPR036890">
    <property type="entry name" value="HATPase_C_sf"/>
</dbReference>
<accession>A0A0D2VV71</accession>
<dbReference type="OrthoDB" id="10266508at2759"/>
<dbReference type="Gene3D" id="3.40.50.2300">
    <property type="match status" value="1"/>
</dbReference>
<dbReference type="SMART" id="SM00387">
    <property type="entry name" value="HATPase_c"/>
    <property type="match status" value="1"/>
</dbReference>
<feature type="compositionally biased region" description="Low complexity" evidence="4">
    <location>
        <begin position="1760"/>
        <end position="1774"/>
    </location>
</feature>
<dbReference type="PROSITE" id="PS50110">
    <property type="entry name" value="RESPONSE_REGULATORY"/>
    <property type="match status" value="1"/>
</dbReference>
<feature type="compositionally biased region" description="Acidic residues" evidence="4">
    <location>
        <begin position="427"/>
        <end position="440"/>
    </location>
</feature>
<dbReference type="Proteomes" id="UP000008743">
    <property type="component" value="Unassembled WGS sequence"/>
</dbReference>
<feature type="region of interest" description="Disordered" evidence="4">
    <location>
        <begin position="36"/>
        <end position="170"/>
    </location>
</feature>
<keyword evidence="9" id="KW-1185">Reference proteome</keyword>
<feature type="compositionally biased region" description="Polar residues" evidence="4">
    <location>
        <begin position="7"/>
        <end position="21"/>
    </location>
</feature>
<dbReference type="Gene3D" id="3.30.565.10">
    <property type="entry name" value="Histidine kinase-like ATPase, C-terminal domain"/>
    <property type="match status" value="1"/>
</dbReference>
<name>A0A0D2VV71_CAPO3</name>
<keyword evidence="2" id="KW-0902">Two-component regulatory system</keyword>
<dbReference type="PROSITE" id="PS50109">
    <property type="entry name" value="HIS_KIN"/>
    <property type="match status" value="1"/>
</dbReference>
<feature type="region of interest" description="Disordered" evidence="4">
    <location>
        <begin position="1581"/>
        <end position="1600"/>
    </location>
</feature>
<evidence type="ECO:0000313" key="8">
    <source>
        <dbReference type="EMBL" id="KJE95352.1"/>
    </source>
</evidence>
<dbReference type="PRINTS" id="PR00344">
    <property type="entry name" value="BCTRLSENSOR"/>
</dbReference>
<dbReference type="CDD" id="cd16922">
    <property type="entry name" value="HATPase_EvgS-ArcB-TorS-like"/>
    <property type="match status" value="1"/>
</dbReference>
<feature type="compositionally biased region" description="Polar residues" evidence="4">
    <location>
        <begin position="399"/>
        <end position="417"/>
    </location>
</feature>
<feature type="transmembrane region" description="Helical" evidence="5">
    <location>
        <begin position="657"/>
        <end position="674"/>
    </location>
</feature>
<dbReference type="CDD" id="cd17546">
    <property type="entry name" value="REC_hyHK_CKI1_RcsC-like"/>
    <property type="match status" value="1"/>
</dbReference>
<dbReference type="GO" id="GO:0000155">
    <property type="term" value="F:phosphorelay sensor kinase activity"/>
    <property type="evidence" value="ECO:0007669"/>
    <property type="project" value="InterPro"/>
</dbReference>
<feature type="transmembrane region" description="Helical" evidence="5">
    <location>
        <begin position="600"/>
        <end position="620"/>
    </location>
</feature>
<protein>
    <submittedName>
        <fullName evidence="8">Sensor protein GacS</fullName>
    </submittedName>
</protein>
<dbReference type="eggNOG" id="KOG0519">
    <property type="taxonomic scope" value="Eukaryota"/>
</dbReference>
<feature type="compositionally biased region" description="Basic residues" evidence="4">
    <location>
        <begin position="486"/>
        <end position="507"/>
    </location>
</feature>
<feature type="compositionally biased region" description="Polar residues" evidence="4">
    <location>
        <begin position="270"/>
        <end position="294"/>
    </location>
</feature>
<dbReference type="Pfam" id="PF00072">
    <property type="entry name" value="Response_reg"/>
    <property type="match status" value="1"/>
</dbReference>
<feature type="transmembrane region" description="Helical" evidence="5">
    <location>
        <begin position="712"/>
        <end position="729"/>
    </location>
</feature>
<dbReference type="InterPro" id="IPR011006">
    <property type="entry name" value="CheY-like_superfamily"/>
</dbReference>
<feature type="compositionally biased region" description="Basic and acidic residues" evidence="4">
    <location>
        <begin position="1498"/>
        <end position="1525"/>
    </location>
</feature>
<feature type="transmembrane region" description="Helical" evidence="5">
    <location>
        <begin position="573"/>
        <end position="594"/>
    </location>
</feature>
<keyword evidence="5" id="KW-1133">Transmembrane helix</keyword>
<dbReference type="PANTHER" id="PTHR45339">
    <property type="entry name" value="HYBRID SIGNAL TRANSDUCTION HISTIDINE KINASE J"/>
    <property type="match status" value="1"/>
</dbReference>
<feature type="region of interest" description="Disordered" evidence="4">
    <location>
        <begin position="337"/>
        <end position="507"/>
    </location>
</feature>
<feature type="modified residue" description="4-aspartylphosphate" evidence="3">
    <location>
        <position position="1865"/>
    </location>
</feature>
<evidence type="ECO:0000313" key="9">
    <source>
        <dbReference type="Proteomes" id="UP000008743"/>
    </source>
</evidence>
<evidence type="ECO:0000259" key="7">
    <source>
        <dbReference type="PROSITE" id="PS50110"/>
    </source>
</evidence>
<dbReference type="SMART" id="SM00448">
    <property type="entry name" value="REC"/>
    <property type="match status" value="1"/>
</dbReference>
<keyword evidence="5" id="KW-0812">Transmembrane</keyword>
<evidence type="ECO:0000256" key="4">
    <source>
        <dbReference type="SAM" id="MobiDB-lite"/>
    </source>
</evidence>
<dbReference type="SMART" id="SM00388">
    <property type="entry name" value="HisKA"/>
    <property type="match status" value="1"/>
</dbReference>
<feature type="region of interest" description="Disordered" evidence="4">
    <location>
        <begin position="1690"/>
        <end position="1721"/>
    </location>
</feature>
<dbReference type="InterPro" id="IPR003594">
    <property type="entry name" value="HATPase_dom"/>
</dbReference>
<dbReference type="SUPFAM" id="SSF52172">
    <property type="entry name" value="CheY-like"/>
    <property type="match status" value="1"/>
</dbReference>
<feature type="domain" description="Histidine kinase" evidence="6">
    <location>
        <begin position="768"/>
        <end position="988"/>
    </location>
</feature>
<feature type="compositionally biased region" description="Low complexity" evidence="4">
    <location>
        <begin position="1374"/>
        <end position="1396"/>
    </location>
</feature>
<evidence type="ECO:0000256" key="5">
    <source>
        <dbReference type="SAM" id="Phobius"/>
    </source>
</evidence>
<feature type="region of interest" description="Disordered" evidence="4">
    <location>
        <begin position="1471"/>
        <end position="1545"/>
    </location>
</feature>
<dbReference type="Pfam" id="PF02518">
    <property type="entry name" value="HATPase_c"/>
    <property type="match status" value="1"/>
</dbReference>
<evidence type="ECO:0000256" key="3">
    <source>
        <dbReference type="PROSITE-ProRule" id="PRU00169"/>
    </source>
</evidence>
<evidence type="ECO:0000256" key="2">
    <source>
        <dbReference type="ARBA" id="ARBA00023012"/>
    </source>
</evidence>
<proteinExistence type="predicted"/>
<dbReference type="SUPFAM" id="SSF47384">
    <property type="entry name" value="Homodimeric domain of signal transducing histidine kinase"/>
    <property type="match status" value="1"/>
</dbReference>
<dbReference type="InterPro" id="IPR001789">
    <property type="entry name" value="Sig_transdc_resp-reg_receiver"/>
</dbReference>
<feature type="region of interest" description="Disordered" evidence="4">
    <location>
        <begin position="270"/>
        <end position="302"/>
    </location>
</feature>
<feature type="compositionally biased region" description="Basic and acidic residues" evidence="4">
    <location>
        <begin position="449"/>
        <end position="460"/>
    </location>
</feature>
<gene>
    <name evidence="8" type="ORF">CAOG_005807</name>
</gene>
<dbReference type="Gene3D" id="1.10.287.130">
    <property type="match status" value="1"/>
</dbReference>
<dbReference type="STRING" id="595528.A0A0D2VV71"/>
<feature type="region of interest" description="Disordered" evidence="4">
    <location>
        <begin position="218"/>
        <end position="244"/>
    </location>
</feature>
<dbReference type="SUPFAM" id="SSF55874">
    <property type="entry name" value="ATPase domain of HSP90 chaperone/DNA topoisomerase II/histidine kinase"/>
    <property type="match status" value="1"/>
</dbReference>
<feature type="transmembrane region" description="Helical" evidence="5">
    <location>
        <begin position="632"/>
        <end position="651"/>
    </location>
</feature>
<sequence>MMEGRSEPSSSKQTAAMLSRHSTPALRVVLADAGADDDSAAAAAGAGGAAGSPTHAFGAFAWQQQQQQQPAAAQHSSNSNSSTRSPTMAATGSASRSGNGGNTTASRGRRRRAASDREGAPTTLLPQLNSSHGTGATTGTRARHNTNTALGNGNGGGDVMVVLPGSASSEGSRSDLLFAQYLARQPASDQPPPLLQASSPAVFAQQHSARSLVLAGKSSALNNPGNSGDPNQGNSKLNLAPNTAGPALAAPAAGLTAPAGSFSFQMETDTSTAMNSTSNTVSPSYSYNTGSPLSPGQALRGSASHSNYHAVTALPIAVAALPPRVIYSAPLDANPLPQDSAAHSASVASTEPLIAGPSRTNAAGRQPKSPDSSTFLSQSDSLQHDDQSQRLHQRRPNRSHSFSGSESEDTATSQSTLSDVDSRSDSMDDSDDDDDGDSDDCSTYGSRSSSDRGADSDADHSFSQTDQFELRNRRTDDETDGEGDRRRRRRRRSNNRRRRRLRQQTKRSWSKTCCSVLSRPYRRFRRILRRWNRAHQSEEVGKPFLMHPVHLNFADPAAESEYSDHICRRQLPLWRTSAFVVSIIMFAFAFFDWFNIDETHLLAAALVIRAFSISYLLFFATYLSKTAFFERHYSAIVTQLLIVLGVSFVIVRQLNDPSSPVVALLVLIVYAYIWCVVRLRIMYSTLCTAAVLVAFNAGHYAQETGSNVTENVYLFCALLIFAFQGYLNERLHRHDFCLRSATADAALAVAIARKYEQSDQLKTQFFENMAHDMRTPVNAIVGIAQLLTESCSDREQLDFIRLIADTGLELRVLIDDLLDMSTIQAGKLTLRPEPMYLTELVEKSLDTLAVAFHRKNLELFSFVEHETYQLMVDGGRLKQIIFNFLSNSCKFTSTGGASLTVARLIEDEGTVTYQFCIADSGIGIKTSDQQKLFRRFFQIDNEVQKKVTGTGLGLAVCKQLIQHMDGSLLVDSHEGQGTTIVFAIPFKKATANPPFLELPDMTQQQQQQQEQQQPSLVQLKQTEPAGLSASTTSSQAEFARTQLARESAPLATKSVPAAFFPFPEPFSEGDSNSSNHHGGVALGGTRSRASISHSASDIGTVTVQFTSPTKNAQSLLDHEPVPERLPLLLEYDPLSQMVQKAPLSSSTLACVPELDHGAGVDHQQQHPILTHRDSKLTLDMAQAAPQLPQAAPVDTSRSSAGAAFALPPSASNLDFSCSHFTATGVACQYSLAGCHERYVRYCSTDRSTQCVIVESTGMFARCLMLTLHDLGFPNVISFPTTTAAYQYVVELAQSSQTKILVFVSDHLEQQGAGSSGAKHRESRERERERESKDSQTRDTKDRPKVIWPSMFDPNRRRGSRVSTHDPELGMSDASSTSIGGVSTHSSVSSATAPASGLVAPAPSSRATLAIPTTTAGISRNREKSVRRGATIDTPAAFIYDLPPQPPKAPAVLSRHTSADLYVTAASSLEVASHEWRGSRSRSPSPKPALRRTSNLDMQEARDTRDTRDMRDTRDSRDTRDTRGRVDASIGSARTSSSASISSRASMPAGCNSFLEALRASPDLWARVRCMILVCHRPQGAATHSLNKASTDSGPPSRRMTGTMTLKERAQIKPTKSAMVFPQVQPHASRGSQDASSHRPLETDLPSYCAVLRTPVRRSALVEALHKLMWEAKHSAVVSWRRSTVMEHQPVLHASATRVQTSPGSVSRSPASKSSLVRQTNVPAQRAPLSSVAWHDDLAASDEYFAATTASAAAATPQSQTALGSTAGSSATSHSPVPPVAASNGFVQNESMITAFTLPTDSPARPLVLVAEDNPLNTRVLSALLSRMQVDCDFVSNGMEVVDQFKDNAQRWMRGEDRRFAFVLMDIEMPVLDGYAATAKLRAYEQENGLPHVPVYGASAHSAVREAPRALANGMDGFYCKPLLKADIQQLIASWQQSKANRSFSSTSFAFP</sequence>
<feature type="compositionally biased region" description="Polar residues" evidence="4">
    <location>
        <begin position="219"/>
        <end position="236"/>
    </location>
</feature>
<dbReference type="PANTHER" id="PTHR45339:SF1">
    <property type="entry name" value="HYBRID SIGNAL TRANSDUCTION HISTIDINE KINASE J"/>
    <property type="match status" value="1"/>
</dbReference>
<dbReference type="InParanoid" id="A0A0D2VV71"/>
<dbReference type="EMBL" id="KE346369">
    <property type="protein sequence ID" value="KJE95352.1"/>
    <property type="molecule type" value="Genomic_DNA"/>
</dbReference>
<dbReference type="CDD" id="cd00082">
    <property type="entry name" value="HisKA"/>
    <property type="match status" value="1"/>
</dbReference>
<feature type="compositionally biased region" description="Polar residues" evidence="4">
    <location>
        <begin position="1696"/>
        <end position="1721"/>
    </location>
</feature>
<feature type="region of interest" description="Disordered" evidence="4">
    <location>
        <begin position="1"/>
        <end position="21"/>
    </location>
</feature>
<dbReference type="InterPro" id="IPR004358">
    <property type="entry name" value="Sig_transdc_His_kin-like_C"/>
</dbReference>
<feature type="compositionally biased region" description="Low complexity" evidence="4">
    <location>
        <begin position="129"/>
        <end position="151"/>
    </location>
</feature>
<dbReference type="FunFam" id="3.30.565.10:FF:000010">
    <property type="entry name" value="Sensor histidine kinase RcsC"/>
    <property type="match status" value="1"/>
</dbReference>
<feature type="compositionally biased region" description="Basic and acidic residues" evidence="4">
    <location>
        <begin position="1318"/>
        <end position="1344"/>
    </location>
</feature>
<organism evidence="8 9">
    <name type="scientific">Capsaspora owczarzaki (strain ATCC 30864)</name>
    <dbReference type="NCBI Taxonomy" id="595528"/>
    <lineage>
        <taxon>Eukaryota</taxon>
        <taxon>Filasterea</taxon>
        <taxon>Capsaspora</taxon>
    </lineage>
</organism>
<dbReference type="RefSeq" id="XP_004345397.2">
    <property type="nucleotide sequence ID" value="XM_004345347.2"/>
</dbReference>
<dbReference type="InterPro" id="IPR003661">
    <property type="entry name" value="HisK_dim/P_dom"/>
</dbReference>
<feature type="compositionally biased region" description="Polar residues" evidence="4">
    <location>
        <begin position="83"/>
        <end position="96"/>
    </location>
</feature>
<evidence type="ECO:0000259" key="6">
    <source>
        <dbReference type="PROSITE" id="PS50109"/>
    </source>
</evidence>
<feature type="compositionally biased region" description="Polar residues" evidence="4">
    <location>
        <begin position="358"/>
        <end position="375"/>
    </location>
</feature>
<feature type="transmembrane region" description="Helical" evidence="5">
    <location>
        <begin position="681"/>
        <end position="700"/>
    </location>
</feature>
<feature type="compositionally biased region" description="Low complexity" evidence="4">
    <location>
        <begin position="56"/>
        <end position="82"/>
    </location>
</feature>
<dbReference type="InterPro" id="IPR036097">
    <property type="entry name" value="HisK_dim/P_sf"/>
</dbReference>
<feature type="domain" description="Response regulatory" evidence="7">
    <location>
        <begin position="1806"/>
        <end position="1935"/>
    </location>
</feature>
<evidence type="ECO:0000256" key="1">
    <source>
        <dbReference type="ARBA" id="ARBA00022553"/>
    </source>
</evidence>
<keyword evidence="5" id="KW-0472">Membrane</keyword>
<feature type="region of interest" description="Disordered" evidence="4">
    <location>
        <begin position="1310"/>
        <end position="1401"/>
    </location>
</feature>
<dbReference type="InterPro" id="IPR005467">
    <property type="entry name" value="His_kinase_dom"/>
</dbReference>
<feature type="compositionally biased region" description="Low complexity" evidence="4">
    <location>
        <begin position="1526"/>
        <end position="1545"/>
    </location>
</feature>
<reference evidence="9" key="1">
    <citation type="submission" date="2011-02" db="EMBL/GenBank/DDBJ databases">
        <title>The Genome Sequence of Capsaspora owczarzaki ATCC 30864.</title>
        <authorList>
            <person name="Russ C."/>
            <person name="Cuomo C."/>
            <person name="Burger G."/>
            <person name="Gray M.W."/>
            <person name="Holland P.W.H."/>
            <person name="King N."/>
            <person name="Lang F.B.F."/>
            <person name="Roger A.J."/>
            <person name="Ruiz-Trillo I."/>
            <person name="Young S.K."/>
            <person name="Zeng Q."/>
            <person name="Gargeya S."/>
            <person name="Alvarado L."/>
            <person name="Berlin A."/>
            <person name="Chapman S.B."/>
            <person name="Chen Z."/>
            <person name="Freedman E."/>
            <person name="Gellesch M."/>
            <person name="Goldberg J."/>
            <person name="Griggs A."/>
            <person name="Gujja S."/>
            <person name="Heilman E."/>
            <person name="Heiman D."/>
            <person name="Howarth C."/>
            <person name="Mehta T."/>
            <person name="Neiman D."/>
            <person name="Pearson M."/>
            <person name="Roberts A."/>
            <person name="Saif S."/>
            <person name="Shea T."/>
            <person name="Shenoy N."/>
            <person name="Sisk P."/>
            <person name="Stolte C."/>
            <person name="Sykes S."/>
            <person name="White J."/>
            <person name="Yandava C."/>
            <person name="Haas B."/>
            <person name="Nusbaum C."/>
            <person name="Birren B."/>
        </authorList>
    </citation>
    <scope>NUCLEOTIDE SEQUENCE</scope>
    <source>
        <strain evidence="9">ATCC 30864</strain>
    </source>
</reference>
<dbReference type="Pfam" id="PF00512">
    <property type="entry name" value="HisKA"/>
    <property type="match status" value="1"/>
</dbReference>
<keyword evidence="1 3" id="KW-0597">Phosphoprotein</keyword>
<feature type="region of interest" description="Disordered" evidence="4">
    <location>
        <begin position="1760"/>
        <end position="1782"/>
    </location>
</feature>